<dbReference type="InterPro" id="IPR036689">
    <property type="entry name" value="ESAT-6-like_sf"/>
</dbReference>
<name>A0A7K1FR35_9ACTN</name>
<dbReference type="Pfam" id="PF06013">
    <property type="entry name" value="WXG100"/>
    <property type="match status" value="1"/>
</dbReference>
<accession>A0A7K1FR35</accession>
<dbReference type="Proteomes" id="UP000460221">
    <property type="component" value="Unassembled WGS sequence"/>
</dbReference>
<dbReference type="AlphaFoldDB" id="A0A7K1FR35"/>
<protein>
    <submittedName>
        <fullName evidence="1">WXG100 family type VII secretion target</fullName>
    </submittedName>
</protein>
<keyword evidence="2" id="KW-1185">Reference proteome</keyword>
<gene>
    <name evidence="1" type="ORF">GIS00_15030</name>
</gene>
<sequence>MGAGVFSYNEATAEAAAGDLASVISGLESSLSDLGGFVTSVKSSWDGDEMEVYAGIQSKWDSAATTVQEILTAVNSALGKNTSSVKDMRGQVRGALSAH</sequence>
<dbReference type="RefSeq" id="WP_154769203.1">
    <property type="nucleotide sequence ID" value="NZ_WLYK01000005.1"/>
</dbReference>
<dbReference type="SUPFAM" id="SSF140453">
    <property type="entry name" value="EsxAB dimer-like"/>
    <property type="match status" value="1"/>
</dbReference>
<organism evidence="1 2">
    <name type="scientific">Nakamurella alba</name>
    <dbReference type="NCBI Taxonomy" id="2665158"/>
    <lineage>
        <taxon>Bacteria</taxon>
        <taxon>Bacillati</taxon>
        <taxon>Actinomycetota</taxon>
        <taxon>Actinomycetes</taxon>
        <taxon>Nakamurellales</taxon>
        <taxon>Nakamurellaceae</taxon>
        <taxon>Nakamurella</taxon>
    </lineage>
</organism>
<dbReference type="Gene3D" id="1.10.287.1060">
    <property type="entry name" value="ESAT-6-like"/>
    <property type="match status" value="1"/>
</dbReference>
<dbReference type="InterPro" id="IPR010310">
    <property type="entry name" value="T7SS_ESAT-6-like"/>
</dbReference>
<proteinExistence type="predicted"/>
<dbReference type="EMBL" id="WLYK01000005">
    <property type="protein sequence ID" value="MTD15254.1"/>
    <property type="molecule type" value="Genomic_DNA"/>
</dbReference>
<evidence type="ECO:0000313" key="1">
    <source>
        <dbReference type="EMBL" id="MTD15254.1"/>
    </source>
</evidence>
<reference evidence="1 2" key="1">
    <citation type="submission" date="2019-11" db="EMBL/GenBank/DDBJ databases">
        <authorList>
            <person name="Jiang L.-Q."/>
        </authorList>
    </citation>
    <scope>NUCLEOTIDE SEQUENCE [LARGE SCALE GENOMIC DNA]</scope>
    <source>
        <strain evidence="1 2">YIM 132087</strain>
    </source>
</reference>
<evidence type="ECO:0000313" key="2">
    <source>
        <dbReference type="Proteomes" id="UP000460221"/>
    </source>
</evidence>
<comment type="caution">
    <text evidence="1">The sequence shown here is derived from an EMBL/GenBank/DDBJ whole genome shotgun (WGS) entry which is preliminary data.</text>
</comment>